<feature type="compositionally biased region" description="Polar residues" evidence="1">
    <location>
        <begin position="387"/>
        <end position="396"/>
    </location>
</feature>
<dbReference type="EMBL" id="CAWUHC010000024">
    <property type="protein sequence ID" value="CAK7218548.1"/>
    <property type="molecule type" value="Genomic_DNA"/>
</dbReference>
<feature type="region of interest" description="Disordered" evidence="1">
    <location>
        <begin position="29"/>
        <end position="213"/>
    </location>
</feature>
<feature type="region of interest" description="Disordered" evidence="1">
    <location>
        <begin position="276"/>
        <end position="412"/>
    </location>
</feature>
<feature type="compositionally biased region" description="Basic and acidic residues" evidence="1">
    <location>
        <begin position="619"/>
        <end position="649"/>
    </location>
</feature>
<protein>
    <submittedName>
        <fullName evidence="2">Uncharacterized protein</fullName>
    </submittedName>
</protein>
<name>A0ABP0BG26_9PEZI</name>
<feature type="compositionally biased region" description="Low complexity" evidence="1">
    <location>
        <begin position="743"/>
        <end position="756"/>
    </location>
</feature>
<feature type="compositionally biased region" description="Basic and acidic residues" evidence="1">
    <location>
        <begin position="758"/>
        <end position="777"/>
    </location>
</feature>
<evidence type="ECO:0000313" key="2">
    <source>
        <dbReference type="EMBL" id="CAK7218548.1"/>
    </source>
</evidence>
<feature type="compositionally biased region" description="Low complexity" evidence="1">
    <location>
        <begin position="398"/>
        <end position="408"/>
    </location>
</feature>
<evidence type="ECO:0000313" key="3">
    <source>
        <dbReference type="Proteomes" id="UP001642406"/>
    </source>
</evidence>
<feature type="compositionally biased region" description="Basic and acidic residues" evidence="1">
    <location>
        <begin position="74"/>
        <end position="99"/>
    </location>
</feature>
<feature type="compositionally biased region" description="Basic and acidic residues" evidence="1">
    <location>
        <begin position="127"/>
        <end position="139"/>
    </location>
</feature>
<organism evidence="2 3">
    <name type="scientific">Sporothrix bragantina</name>
    <dbReference type="NCBI Taxonomy" id="671064"/>
    <lineage>
        <taxon>Eukaryota</taxon>
        <taxon>Fungi</taxon>
        <taxon>Dikarya</taxon>
        <taxon>Ascomycota</taxon>
        <taxon>Pezizomycotina</taxon>
        <taxon>Sordariomycetes</taxon>
        <taxon>Sordariomycetidae</taxon>
        <taxon>Ophiostomatales</taxon>
        <taxon>Ophiostomataceae</taxon>
        <taxon>Sporothrix</taxon>
    </lineage>
</organism>
<sequence length="847" mass="93527">MSQYYPRRDREREINANMDSATEFAKLYQRAQRAARNGSSFSPPASPTYEFTRQRTWPGPAHSGSHSGSGGGSYEERERGIPIRERDHWDREQYDRDWHASGSSPRTPRTAGMASGSSIGGGGGSYGRRERDRERDLAESPRYGGYEARSSPQHRERDRERQQDREWKREKERDRERDREREVREREREKEHERELERERDEQERKRDRDVCRQRMRYAIQGFPRRLRTYLEPVLGNQPAMDHATDIFVKLDQDARYLTRSASTLLESLTAVAEDQASGGNGTGLDDPPVKRINGNGSTTEDSEDFTTTEESSALEDSETAAESMSSDSDSDDDEQQFGAFNGGDVPNFSSRRPSAAGGSVVGGMGRRRSSAGQRHSGSGPDHQRKGSNSTTTAREGSNLSSQSNSSSTAPALMNWTGFRPYALSKHPDSVNDRRKSYLALTQIISVTLLASLGVDTSGGSNGSRARLSTRGLLSELLRVLQPKDYRAYFRAAARVILLPDGGSLVSRSQPPDEMALEALERQLLGTAKFVPGVMSSSSGSSCPMMACLTYTSASHGTITLYRLDMAPPGSITGGGSEGWPRRITPVSAMAGVPKELLRRTARSMPPSRRTVLKVLPPSDKDNNKDKGSDKKDKKDKGDRGDKGDKEKSSSNGTSKSPRLRWISLPADTIAVPGLGYSPNVDQPALSSSFCDALSITPDDLKIAPNTTANIVNATVPAMLGWLHVRAAYLTGVEFEGTEVQRSSSGSTATASTAGGRENTKSSPSKDRHRDRNRDREQDFDETASTSTSTTMPARGRIRRIVRWKHGPAPIEHDGREPTIVVLHPSRGDWVTAPVYWTDTKEEEEED</sequence>
<feature type="compositionally biased region" description="Basic and acidic residues" evidence="1">
    <location>
        <begin position="153"/>
        <end position="213"/>
    </location>
</feature>
<reference evidence="2 3" key="1">
    <citation type="submission" date="2024-01" db="EMBL/GenBank/DDBJ databases">
        <authorList>
            <person name="Allen C."/>
            <person name="Tagirdzhanova G."/>
        </authorList>
    </citation>
    <scope>NUCLEOTIDE SEQUENCE [LARGE SCALE GENOMIC DNA]</scope>
</reference>
<evidence type="ECO:0000256" key="1">
    <source>
        <dbReference type="SAM" id="MobiDB-lite"/>
    </source>
</evidence>
<comment type="caution">
    <text evidence="2">The sequence shown here is derived from an EMBL/GenBank/DDBJ whole genome shotgun (WGS) entry which is preliminary data.</text>
</comment>
<accession>A0ABP0BG26</accession>
<proteinExistence type="predicted"/>
<feature type="compositionally biased region" description="Polar residues" evidence="1">
    <location>
        <begin position="37"/>
        <end position="55"/>
    </location>
</feature>
<keyword evidence="3" id="KW-1185">Reference proteome</keyword>
<dbReference type="Proteomes" id="UP001642406">
    <property type="component" value="Unassembled WGS sequence"/>
</dbReference>
<feature type="region of interest" description="Disordered" evidence="1">
    <location>
        <begin position="599"/>
        <end position="660"/>
    </location>
</feature>
<gene>
    <name evidence="2" type="ORF">SBRCBS47491_003542</name>
</gene>
<feature type="compositionally biased region" description="Acidic residues" evidence="1">
    <location>
        <begin position="301"/>
        <end position="320"/>
    </location>
</feature>
<feature type="region of interest" description="Disordered" evidence="1">
    <location>
        <begin position="738"/>
        <end position="801"/>
    </location>
</feature>